<dbReference type="GO" id="GO:0016042">
    <property type="term" value="P:lipid catabolic process"/>
    <property type="evidence" value="ECO:0007669"/>
    <property type="project" value="UniProtKB-KW"/>
</dbReference>
<keyword evidence="2" id="KW-0378">Hydrolase</keyword>
<keyword evidence="7" id="KW-1185">Reference proteome</keyword>
<evidence type="ECO:0000256" key="2">
    <source>
        <dbReference type="ARBA" id="ARBA00022801"/>
    </source>
</evidence>
<gene>
    <name evidence="6" type="ORF">ZIOFF_047288</name>
</gene>
<evidence type="ECO:0000256" key="4">
    <source>
        <dbReference type="PROSITE-ProRule" id="PRU01161"/>
    </source>
</evidence>
<dbReference type="Proteomes" id="UP000734854">
    <property type="component" value="Unassembled WGS sequence"/>
</dbReference>
<comment type="similarity">
    <text evidence="1">Belongs to the patatin family.</text>
</comment>
<evidence type="ECO:0000259" key="5">
    <source>
        <dbReference type="PROSITE" id="PS51635"/>
    </source>
</evidence>
<evidence type="ECO:0000313" key="6">
    <source>
        <dbReference type="EMBL" id="KAG6492332.1"/>
    </source>
</evidence>
<evidence type="ECO:0000313" key="7">
    <source>
        <dbReference type="Proteomes" id="UP000734854"/>
    </source>
</evidence>
<organism evidence="6 7">
    <name type="scientific">Zingiber officinale</name>
    <name type="common">Ginger</name>
    <name type="synonym">Amomum zingiber</name>
    <dbReference type="NCBI Taxonomy" id="94328"/>
    <lineage>
        <taxon>Eukaryota</taxon>
        <taxon>Viridiplantae</taxon>
        <taxon>Streptophyta</taxon>
        <taxon>Embryophyta</taxon>
        <taxon>Tracheophyta</taxon>
        <taxon>Spermatophyta</taxon>
        <taxon>Magnoliopsida</taxon>
        <taxon>Liliopsida</taxon>
        <taxon>Zingiberales</taxon>
        <taxon>Zingiberaceae</taxon>
        <taxon>Zingiber</taxon>
    </lineage>
</organism>
<evidence type="ECO:0000256" key="1">
    <source>
        <dbReference type="ARBA" id="ARBA00010240"/>
    </source>
</evidence>
<proteinExistence type="inferred from homology"/>
<dbReference type="PANTHER" id="PTHR32241">
    <property type="entry name" value="PATATIN-LIKE PROTEIN 6"/>
    <property type="match status" value="1"/>
</dbReference>
<name>A0A8J5KPV3_ZINOF</name>
<dbReference type="Pfam" id="PF01734">
    <property type="entry name" value="Patatin"/>
    <property type="match status" value="1"/>
</dbReference>
<comment type="caution">
    <text evidence="4">Lacks conserved residue(s) required for the propagation of feature annotation.</text>
</comment>
<comment type="caution">
    <text evidence="6">The sequence shown here is derived from an EMBL/GenBank/DDBJ whole genome shotgun (WGS) entry which is preliminary data.</text>
</comment>
<dbReference type="CDD" id="cd07199">
    <property type="entry name" value="Pat17_PNPLA8_PNPLA9_like"/>
    <property type="match status" value="1"/>
</dbReference>
<dbReference type="PANTHER" id="PTHR32241:SF12">
    <property type="entry name" value="OS03G0784100 PROTEIN"/>
    <property type="match status" value="1"/>
</dbReference>
<dbReference type="PROSITE" id="PS51635">
    <property type="entry name" value="PNPLA"/>
    <property type="match status" value="1"/>
</dbReference>
<dbReference type="GO" id="GO:0016787">
    <property type="term" value="F:hydrolase activity"/>
    <property type="evidence" value="ECO:0007669"/>
    <property type="project" value="UniProtKB-KW"/>
</dbReference>
<dbReference type="AlphaFoldDB" id="A0A8J5KPV3"/>
<dbReference type="EMBL" id="JACMSC010000013">
    <property type="protein sequence ID" value="KAG6492332.1"/>
    <property type="molecule type" value="Genomic_DNA"/>
</dbReference>
<reference evidence="6 7" key="1">
    <citation type="submission" date="2020-08" db="EMBL/GenBank/DDBJ databases">
        <title>Plant Genome Project.</title>
        <authorList>
            <person name="Zhang R.-G."/>
        </authorList>
    </citation>
    <scope>NUCLEOTIDE SEQUENCE [LARGE SCALE GENOMIC DNA]</scope>
    <source>
        <tissue evidence="6">Rhizome</tissue>
    </source>
</reference>
<keyword evidence="3" id="KW-0443">Lipid metabolism</keyword>
<protein>
    <recommendedName>
        <fullName evidence="5">PNPLA domain-containing protein</fullName>
    </recommendedName>
</protein>
<sequence>MAFIDADKLSYEIFSFLESKFLFTPSTTASPAISSGAVGRIRVLSIDGGDRPSDVLLAAAALDRLEATLRRHTGEPYARVADLFDVAAGSGAGGVLAAMLFTRGHDGRPLFSAADALRLLVAESRRRRGRGFACSRGGGLFRGVFRRPGGFFRRVFGDATLRDAVKPILIPCYDIATAAPFLFSRADAVEADGYDFRTWEVCAATCADTTAVEMRSMDGRTRVAAVGGGVVMANPTAAAITHVLHNKQEFPLATGLEDLLVVSLGAAPREPAPTGAAELLRIASDGVADMVDQAVAMTFGHGSANNYTRIQANNLMSGNCTPHLLNSKNLMRTMEDIFSQRHVESFLFRGKRLSEQSNAHKLDHFASELIKEEERRKKNLIPIVVIKQVMTPRTSSATTITTTVTTTATTMSPVH</sequence>
<accession>A0A8J5KPV3</accession>
<dbReference type="OrthoDB" id="777720at2759"/>
<evidence type="ECO:0000256" key="3">
    <source>
        <dbReference type="ARBA" id="ARBA00022963"/>
    </source>
</evidence>
<keyword evidence="3" id="KW-0442">Lipid degradation</keyword>
<dbReference type="InterPro" id="IPR002641">
    <property type="entry name" value="PNPLA_dom"/>
</dbReference>
<feature type="domain" description="PNPLA" evidence="5">
    <location>
        <begin position="44"/>
        <end position="240"/>
    </location>
</feature>